<dbReference type="SMART" id="SM00481">
    <property type="entry name" value="POLIIIAc"/>
    <property type="match status" value="1"/>
</dbReference>
<evidence type="ECO:0000259" key="1">
    <source>
        <dbReference type="SMART" id="SM00481"/>
    </source>
</evidence>
<organism evidence="2 3">
    <name type="scientific">Fusibacter ferrireducens</name>
    <dbReference type="NCBI Taxonomy" id="2785058"/>
    <lineage>
        <taxon>Bacteria</taxon>
        <taxon>Bacillati</taxon>
        <taxon>Bacillota</taxon>
        <taxon>Clostridia</taxon>
        <taxon>Eubacteriales</taxon>
        <taxon>Eubacteriales Family XII. Incertae Sedis</taxon>
        <taxon>Fusibacter</taxon>
    </lineage>
</organism>
<dbReference type="InterPro" id="IPR052018">
    <property type="entry name" value="PHP_domain"/>
</dbReference>
<dbReference type="SUPFAM" id="SSF89550">
    <property type="entry name" value="PHP domain-like"/>
    <property type="match status" value="1"/>
</dbReference>
<sequence>MAKKYVDLHIHTTASDGTLIPEELIVEIKDSDIELFSVTDHDSMSNVLEMKAIAKREGISFIPGIELSATFMGREFHLLTYGINPEDPQLIKRVVKNQDIRETHNRAVIEYVSQKYKAVSLEGYENYERDPSRGGWKAENYLFDMGVTSSLSDFFMVISDMGRQLIFDPLEVVLPELVNMGYTVVLAHPPAYFKGECLSEEILKAFKNWGLSGIECYSPYYKDASQYAYYKEYCQKNDLLVTSGSDYHGKFISSRKLARPKVTSQEVSFEALLKLSKD</sequence>
<dbReference type="PANTHER" id="PTHR42924:SF3">
    <property type="entry name" value="POLYMERASE_HISTIDINOL PHOSPHATASE N-TERMINAL DOMAIN-CONTAINING PROTEIN"/>
    <property type="match status" value="1"/>
</dbReference>
<keyword evidence="3" id="KW-1185">Reference proteome</keyword>
<comment type="caution">
    <text evidence="2">The sequence shown here is derived from an EMBL/GenBank/DDBJ whole genome shotgun (WGS) entry which is preliminary data.</text>
</comment>
<evidence type="ECO:0000313" key="2">
    <source>
        <dbReference type="EMBL" id="MBF4692867.1"/>
    </source>
</evidence>
<protein>
    <submittedName>
        <fullName evidence="2">PHP domain-containing protein</fullName>
    </submittedName>
</protein>
<dbReference type="Pfam" id="PF02811">
    <property type="entry name" value="PHP"/>
    <property type="match status" value="1"/>
</dbReference>
<dbReference type="Gene3D" id="3.20.20.140">
    <property type="entry name" value="Metal-dependent hydrolases"/>
    <property type="match status" value="1"/>
</dbReference>
<dbReference type="InterPro" id="IPR016195">
    <property type="entry name" value="Pol/histidinol_Pase-like"/>
</dbReference>
<feature type="domain" description="Polymerase/histidinol phosphatase N-terminal" evidence="1">
    <location>
        <begin position="6"/>
        <end position="71"/>
    </location>
</feature>
<dbReference type="Proteomes" id="UP000614200">
    <property type="component" value="Unassembled WGS sequence"/>
</dbReference>
<evidence type="ECO:0000313" key="3">
    <source>
        <dbReference type="Proteomes" id="UP000614200"/>
    </source>
</evidence>
<name>A0ABR9ZQZ2_9FIRM</name>
<gene>
    <name evidence="2" type="ORF">ISU02_07035</name>
</gene>
<dbReference type="InterPro" id="IPR003141">
    <property type="entry name" value="Pol/His_phosphatase_N"/>
</dbReference>
<dbReference type="EMBL" id="JADKNH010000004">
    <property type="protein sequence ID" value="MBF4692867.1"/>
    <property type="molecule type" value="Genomic_DNA"/>
</dbReference>
<dbReference type="RefSeq" id="WP_194701114.1">
    <property type="nucleotide sequence ID" value="NZ_JADKNH010000004.1"/>
</dbReference>
<reference evidence="2 3" key="1">
    <citation type="submission" date="2020-11" db="EMBL/GenBank/DDBJ databases">
        <title>Fusibacter basophilias sp. nov.</title>
        <authorList>
            <person name="Qiu D."/>
        </authorList>
    </citation>
    <scope>NUCLEOTIDE SEQUENCE [LARGE SCALE GENOMIC DNA]</scope>
    <source>
        <strain evidence="2 3">Q10-2</strain>
    </source>
</reference>
<dbReference type="Gene3D" id="1.10.150.650">
    <property type="match status" value="1"/>
</dbReference>
<accession>A0ABR9ZQZ2</accession>
<dbReference type="PANTHER" id="PTHR42924">
    <property type="entry name" value="EXONUCLEASE"/>
    <property type="match status" value="1"/>
</dbReference>
<dbReference type="InterPro" id="IPR004013">
    <property type="entry name" value="PHP_dom"/>
</dbReference>
<dbReference type="CDD" id="cd07438">
    <property type="entry name" value="PHP_HisPPase_AMP"/>
    <property type="match status" value="1"/>
</dbReference>
<proteinExistence type="predicted"/>